<feature type="compositionally biased region" description="Gly residues" evidence="1">
    <location>
        <begin position="83"/>
        <end position="104"/>
    </location>
</feature>
<sequence>MRHVRLLAATGTAVAALALTACGNGTGTEDEGSSQSTAVETDAPRTAEDTAGGTTGGGTGSPGGTAGAVGGTADGKTVTGTHKPGGGSGTSAGQGGQGTGGSGGGSAVLCNGTNTKVTAQLLNRPLNHMLLTVRNTGSKSCDLPYYPVLRFDQMQWVPQPDKETQPQAVVSLAPGESGYAGVLLSAADGSGTGGQTAHKLTLAFQGYTPNSSGGPSAIPALPAKGVYYDSALKVTYWEQDLELINGW</sequence>
<feature type="compositionally biased region" description="Gly residues" evidence="1">
    <location>
        <begin position="53"/>
        <end position="73"/>
    </location>
</feature>
<evidence type="ECO:0000259" key="3">
    <source>
        <dbReference type="Pfam" id="PF14016"/>
    </source>
</evidence>
<accession>A0A7W9UR15</accession>
<feature type="chain" id="PRO_5039283976" description="DUF4232 domain-containing protein" evidence="2">
    <location>
        <begin position="24"/>
        <end position="247"/>
    </location>
</feature>
<feature type="region of interest" description="Disordered" evidence="1">
    <location>
        <begin position="26"/>
        <end position="104"/>
    </location>
</feature>
<dbReference type="Proteomes" id="UP000585836">
    <property type="component" value="Unassembled WGS sequence"/>
</dbReference>
<feature type="domain" description="DUF4232" evidence="3">
    <location>
        <begin position="110"/>
        <end position="237"/>
    </location>
</feature>
<protein>
    <recommendedName>
        <fullName evidence="3">DUF4232 domain-containing protein</fullName>
    </recommendedName>
</protein>
<keyword evidence="5" id="KW-1185">Reference proteome</keyword>
<comment type="caution">
    <text evidence="4">The sequence shown here is derived from an EMBL/GenBank/DDBJ whole genome shotgun (WGS) entry which is preliminary data.</text>
</comment>
<dbReference type="PROSITE" id="PS51257">
    <property type="entry name" value="PROKAR_LIPOPROTEIN"/>
    <property type="match status" value="1"/>
</dbReference>
<name>A0A7W9UR15_9ACTN</name>
<keyword evidence="2" id="KW-0732">Signal</keyword>
<evidence type="ECO:0000313" key="5">
    <source>
        <dbReference type="Proteomes" id="UP000585836"/>
    </source>
</evidence>
<dbReference type="EMBL" id="JACHJK010000004">
    <property type="protein sequence ID" value="MBB5927089.1"/>
    <property type="molecule type" value="Genomic_DNA"/>
</dbReference>
<gene>
    <name evidence="4" type="ORF">FHS34_002547</name>
</gene>
<dbReference type="Pfam" id="PF14016">
    <property type="entry name" value="DUF4232"/>
    <property type="match status" value="1"/>
</dbReference>
<proteinExistence type="predicted"/>
<evidence type="ECO:0000313" key="4">
    <source>
        <dbReference type="EMBL" id="MBB5927089.1"/>
    </source>
</evidence>
<evidence type="ECO:0000256" key="2">
    <source>
        <dbReference type="SAM" id="SignalP"/>
    </source>
</evidence>
<dbReference type="InterPro" id="IPR025326">
    <property type="entry name" value="DUF4232"/>
</dbReference>
<feature type="signal peptide" evidence="2">
    <location>
        <begin position="1"/>
        <end position="23"/>
    </location>
</feature>
<dbReference type="AlphaFoldDB" id="A0A7W9UR15"/>
<evidence type="ECO:0000256" key="1">
    <source>
        <dbReference type="SAM" id="MobiDB-lite"/>
    </source>
</evidence>
<organism evidence="4 5">
    <name type="scientific">Streptomyces echinatus</name>
    <dbReference type="NCBI Taxonomy" id="67293"/>
    <lineage>
        <taxon>Bacteria</taxon>
        <taxon>Bacillati</taxon>
        <taxon>Actinomycetota</taxon>
        <taxon>Actinomycetes</taxon>
        <taxon>Kitasatosporales</taxon>
        <taxon>Streptomycetaceae</taxon>
        <taxon>Streptomyces</taxon>
    </lineage>
</organism>
<reference evidence="4 5" key="1">
    <citation type="submission" date="2020-08" db="EMBL/GenBank/DDBJ databases">
        <title>Genomic Encyclopedia of Type Strains, Phase III (KMG-III): the genomes of soil and plant-associated and newly described type strains.</title>
        <authorList>
            <person name="Whitman W."/>
        </authorList>
    </citation>
    <scope>NUCLEOTIDE SEQUENCE [LARGE SCALE GENOMIC DNA]</scope>
    <source>
        <strain evidence="4 5">CECT 3313</strain>
    </source>
</reference>